<dbReference type="InterPro" id="IPR013783">
    <property type="entry name" value="Ig-like_fold"/>
</dbReference>
<feature type="chain" id="PRO_5038697662" evidence="3">
    <location>
        <begin position="20"/>
        <end position="965"/>
    </location>
</feature>
<dbReference type="GO" id="GO:0009313">
    <property type="term" value="P:oligosaccharide catabolic process"/>
    <property type="evidence" value="ECO:0007669"/>
    <property type="project" value="TreeGrafter"/>
</dbReference>
<dbReference type="PANTHER" id="PTHR10357:SF179">
    <property type="entry name" value="NEUTRAL AND BASIC AMINO ACID TRANSPORT PROTEIN RBAT"/>
    <property type="match status" value="1"/>
</dbReference>
<dbReference type="PRINTS" id="PR00110">
    <property type="entry name" value="ALPHAAMYLASE"/>
</dbReference>
<dbReference type="Proteomes" id="UP000219573">
    <property type="component" value="Unassembled WGS sequence"/>
</dbReference>
<dbReference type="Gene3D" id="3.90.400.10">
    <property type="entry name" value="Oligo-1,6-glucosidase, Domain 2"/>
    <property type="match status" value="1"/>
</dbReference>
<dbReference type="GO" id="GO:0004556">
    <property type="term" value="F:alpha-amylase activity"/>
    <property type="evidence" value="ECO:0007669"/>
    <property type="project" value="InterPro"/>
</dbReference>
<dbReference type="SMART" id="SM00642">
    <property type="entry name" value="Aamy"/>
    <property type="match status" value="1"/>
</dbReference>
<dbReference type="RefSeq" id="WP_172431873.1">
    <property type="nucleotide sequence ID" value="NZ_OBDZ01000010.1"/>
</dbReference>
<dbReference type="InterPro" id="IPR006046">
    <property type="entry name" value="Alpha_amylase"/>
</dbReference>
<evidence type="ECO:0000256" key="1">
    <source>
        <dbReference type="ARBA" id="ARBA00008061"/>
    </source>
</evidence>
<dbReference type="SUPFAM" id="SSF81296">
    <property type="entry name" value="E set domains"/>
    <property type="match status" value="3"/>
</dbReference>
<dbReference type="STRING" id="1413210.U472_03040"/>
<dbReference type="InterPro" id="IPR045857">
    <property type="entry name" value="O16G_dom_2"/>
</dbReference>
<evidence type="ECO:0000259" key="4">
    <source>
        <dbReference type="SMART" id="SM00642"/>
    </source>
</evidence>
<evidence type="ECO:0000256" key="2">
    <source>
        <dbReference type="RuleBase" id="RU003615"/>
    </source>
</evidence>
<dbReference type="Pfam" id="PF00128">
    <property type="entry name" value="Alpha-amylase"/>
    <property type="match status" value="1"/>
</dbReference>
<proteinExistence type="inferred from homology"/>
<dbReference type="AlphaFoldDB" id="A0A285GWT9"/>
<feature type="domain" description="Glycosyl hydrolase family 13 catalytic" evidence="4">
    <location>
        <begin position="220"/>
        <end position="590"/>
    </location>
</feature>
<dbReference type="EMBL" id="OBDZ01000010">
    <property type="protein sequence ID" value="SNY27006.1"/>
    <property type="molecule type" value="Genomic_DNA"/>
</dbReference>
<dbReference type="InterPro" id="IPR006047">
    <property type="entry name" value="GH13_cat_dom"/>
</dbReference>
<protein>
    <submittedName>
        <fullName evidence="5">Glycosidase</fullName>
    </submittedName>
</protein>
<dbReference type="PANTHER" id="PTHR10357">
    <property type="entry name" value="ALPHA-AMYLASE FAMILY MEMBER"/>
    <property type="match status" value="1"/>
</dbReference>
<keyword evidence="5" id="KW-0378">Hydrolase</keyword>
<feature type="signal peptide" evidence="3">
    <location>
        <begin position="1"/>
        <end position="19"/>
    </location>
</feature>
<dbReference type="PROSITE" id="PS51257">
    <property type="entry name" value="PROKAR_LIPOPROTEIN"/>
    <property type="match status" value="1"/>
</dbReference>
<dbReference type="InterPro" id="IPR017853">
    <property type="entry name" value="GH"/>
</dbReference>
<dbReference type="Pfam" id="PF16561">
    <property type="entry name" value="AMPK1_CBM"/>
    <property type="match status" value="1"/>
</dbReference>
<dbReference type="SUPFAM" id="SSF51445">
    <property type="entry name" value="(Trans)glycosidases"/>
    <property type="match status" value="1"/>
</dbReference>
<dbReference type="Gene3D" id="2.60.40.10">
    <property type="entry name" value="Immunoglobulins"/>
    <property type="match status" value="3"/>
</dbReference>
<keyword evidence="6" id="KW-1185">Reference proteome</keyword>
<gene>
    <name evidence="5" type="ORF">SAMN06265827_11087</name>
</gene>
<keyword evidence="5" id="KW-0326">Glycosidase</keyword>
<keyword evidence="3" id="KW-0732">Signal</keyword>
<dbReference type="GO" id="GO:0043169">
    <property type="term" value="F:cation binding"/>
    <property type="evidence" value="ECO:0007669"/>
    <property type="project" value="InterPro"/>
</dbReference>
<evidence type="ECO:0000256" key="3">
    <source>
        <dbReference type="SAM" id="SignalP"/>
    </source>
</evidence>
<dbReference type="CDD" id="cd07184">
    <property type="entry name" value="E_set_Isoamylase_like_N"/>
    <property type="match status" value="1"/>
</dbReference>
<dbReference type="Gene3D" id="3.20.20.80">
    <property type="entry name" value="Glycosidases"/>
    <property type="match status" value="1"/>
</dbReference>
<organism evidence="5 6">
    <name type="scientific">Orenia metallireducens</name>
    <dbReference type="NCBI Taxonomy" id="1413210"/>
    <lineage>
        <taxon>Bacteria</taxon>
        <taxon>Bacillati</taxon>
        <taxon>Bacillota</taxon>
        <taxon>Clostridia</taxon>
        <taxon>Halanaerobiales</taxon>
        <taxon>Halobacteroidaceae</taxon>
        <taxon>Orenia</taxon>
    </lineage>
</organism>
<reference evidence="6" key="1">
    <citation type="submission" date="2017-09" db="EMBL/GenBank/DDBJ databases">
        <authorList>
            <person name="Varghese N."/>
            <person name="Submissions S."/>
        </authorList>
    </citation>
    <scope>NUCLEOTIDE SEQUENCE [LARGE SCALE GENOMIC DNA]</scope>
    <source>
        <strain evidence="6">MSL47</strain>
    </source>
</reference>
<evidence type="ECO:0000313" key="6">
    <source>
        <dbReference type="Proteomes" id="UP000219573"/>
    </source>
</evidence>
<accession>A0A285GWT9</accession>
<dbReference type="InterPro" id="IPR032640">
    <property type="entry name" value="AMPK1_CBM"/>
</dbReference>
<dbReference type="CDD" id="cd11316">
    <property type="entry name" value="AmyAc_bac2_AmyA"/>
    <property type="match status" value="1"/>
</dbReference>
<dbReference type="InterPro" id="IPR014756">
    <property type="entry name" value="Ig_E-set"/>
</dbReference>
<comment type="similarity">
    <text evidence="1 2">Belongs to the glycosyl hydrolase 13 family.</text>
</comment>
<sequence>MKKRILCYLLLVVALLFSACNQEESLQNPAKIVIKVVDEAGEEVANADVSLEGIATAKTGDQGLVVFDGIRQSKLKAIISKAGYDSEKEKLKLTDLSTKLTVKLTRTELDKDEMVIVDAKYYIDIDDNVLKLLFKTNPANRVNLYLGESSDSLVKVKSNINYDNQGLKLEGLTPNQTYYYKIEAINGENTISTEVSSFKKMSATNNWSPAKWPRESIFYEVFVRSFYDGNGDQIGDFVGLKEKLPYLKELGVDALWLMPINDSPSYHGYDVVDYYDTNPDYGTLEEFQEFLQTAHENGIKVIMDLVVNHTSSRNPWFESSAYEDGSQYRDYYVWQDEFDDVNERGPWGQRVWYQSSTKKAYYADFWDQMPDLNFSNPEVRAEMKQIARFWLDPNNDGDFSDGVDGFRLDAAKHIDDKDSDVTHNWWQEFNTAVKEVNPNAFLVGENWAETDKMARFFEDLDASFNFSLADRMIEVANGENVDIIKELKEIHAKYSSYSDRFIDATFLRNHDQNRVAAELSASEDKMKLAASLLLTLPGTPFIYYGEEIGQIGAKPDDNIREPFDWYSDAKGKGMTTMDKGGFYHPMAYTKANDGISLEEQEGVAGSLFEHYKRLIRVRKANPAFFSSANYTKLDISGPNYIYKVESPQNDYDFFVLHNLSNSLQKIEINAAAYELLTATTYNASDILEVPAYGTVILKSKATGSELFNVKKVVFSYQAESNVDKVLLLGDIASWKIKDGIEMENKDNDGSYEVELNLIPGNYKYQFVTETETVEPNIPLSSDGQKNQIQINKSDGKETIDHTFSFDLPEDVDEDARVSLAGEFNGWNPHATEMTDRDGDGICEVTIKLSPGEYQYKFVINGGERWISDPKANKYSNDGNRNSIVTIGGHTFSYNPDQAIDGVMLIGDMNDWRFYETILREDANTGRYEASLWLEPGQYQYQLIELKTELDPNAEQVDGTNIITVE</sequence>
<name>A0A285GWT9_9FIRM</name>
<evidence type="ECO:0000313" key="5">
    <source>
        <dbReference type="EMBL" id="SNY27006.1"/>
    </source>
</evidence>